<dbReference type="InterPro" id="IPR049456">
    <property type="entry name" value="Anoctamin_N_fung"/>
</dbReference>
<dbReference type="AlphaFoldDB" id="A0A9P7QJM2"/>
<feature type="transmembrane region" description="Helical" evidence="6">
    <location>
        <begin position="500"/>
        <end position="522"/>
    </location>
</feature>
<evidence type="ECO:0000259" key="8">
    <source>
        <dbReference type="Pfam" id="PF20877"/>
    </source>
</evidence>
<keyword evidence="3 6" id="KW-1133">Transmembrane helix</keyword>
<evidence type="ECO:0008006" key="11">
    <source>
        <dbReference type="Google" id="ProtNLM"/>
    </source>
</evidence>
<proteinExistence type="predicted"/>
<dbReference type="InterPro" id="IPR049452">
    <property type="entry name" value="Anoctamin_TM"/>
</dbReference>
<dbReference type="Proteomes" id="UP000707071">
    <property type="component" value="Unassembled WGS sequence"/>
</dbReference>
<evidence type="ECO:0000256" key="4">
    <source>
        <dbReference type="ARBA" id="ARBA00023136"/>
    </source>
</evidence>
<evidence type="ECO:0000256" key="5">
    <source>
        <dbReference type="SAM" id="MobiDB-lite"/>
    </source>
</evidence>
<dbReference type="GO" id="GO:0032541">
    <property type="term" value="C:cortical endoplasmic reticulum"/>
    <property type="evidence" value="ECO:0007669"/>
    <property type="project" value="TreeGrafter"/>
</dbReference>
<accession>A0A9P7QJM2</accession>
<evidence type="ECO:0000256" key="2">
    <source>
        <dbReference type="ARBA" id="ARBA00022692"/>
    </source>
</evidence>
<evidence type="ECO:0000313" key="9">
    <source>
        <dbReference type="EMBL" id="KAG6297846.1"/>
    </source>
</evidence>
<keyword evidence="2 6" id="KW-0812">Transmembrane</keyword>
<feature type="transmembrane region" description="Helical" evidence="6">
    <location>
        <begin position="312"/>
        <end position="337"/>
    </location>
</feature>
<sequence>MPPFRAKDIYDLCLLQGCDLHLLTFVSFVGFVEFSLHTSLNARAIDSPRSGERLKLSDLEPSDLGSARKEPRPEKARHNITLLSEFSRATIMALQTTRHRQRPSLCPPVDTHLAPPSPTCTASPIASPIEQTSAQVDGSSLSKEEQTYNDKYVVVYDFAGVDYDVAAKEFNRLLDGLEAAGLHTEVRPGYDQTILVFVKASEQLLGNAVYKQRVKDWLYAVIQSHPGGDKDTVVKAFFEAEDLLSLYHLIHWPKELGGAGITPEVGEWEHVKSMFPLHNEAVNQSLLRHLSKRLILTVDDYDKIRNLHGPKVAFYFAFLQTYLMFMTFPAVTGLIAWQFLSKYSLSYAILTSVWCTVFVEYWKIQEVDLSIRWQVRGVNKVKVNRPSFKYEKIIVDENGRTKHYFPKWKQISRQLLQIPFILLATLALGLLICSFFVVEVLICETYEGPHQFILEYVPTILLAVAIPRISSALEGVATALTEYENHRTADDHEMSLTLKLFVLSIITNYLPILLTAFVYVPFGDEIIPQVKQLLGHVFPSFTSTLVFRPFRPDSDRLRTQVIGLTVTGQLSDFFEENILPLIKYKLSDWYRDFRRAYTREAMLLTLTTDDPKEADFLKSVRNQSMRSKYNVQDDIAEIVLQFGYLALFSPVWPLISMGFLVNNWIELRSDFARICIEHQRPAPTRSDGIGPWVTALETLTLLGSITTAAIVHFFGTNNIGGGSWSTLPITIFISEHALLMLRSLTKWIFERYGSEQIRRKRNERYARRLQHLEQIEHNKQAGLNLSRAERERRKSVLVMGSDSFWTKQVEEGSSVAAGLTLINLARHWKRSKAGSTKMD</sequence>
<dbReference type="EMBL" id="SRRH01000142">
    <property type="protein sequence ID" value="KAG6297846.1"/>
    <property type="molecule type" value="Genomic_DNA"/>
</dbReference>
<feature type="region of interest" description="Disordered" evidence="5">
    <location>
        <begin position="54"/>
        <end position="76"/>
    </location>
</feature>
<evidence type="ECO:0000256" key="3">
    <source>
        <dbReference type="ARBA" id="ARBA00022989"/>
    </source>
</evidence>
<dbReference type="PANTHER" id="PTHR12308">
    <property type="entry name" value="ANOCTAMIN"/>
    <property type="match status" value="1"/>
</dbReference>
<protein>
    <recommendedName>
        <fullName evidence="11">IST2 protein</fullName>
    </recommendedName>
</protein>
<evidence type="ECO:0000256" key="1">
    <source>
        <dbReference type="ARBA" id="ARBA00004141"/>
    </source>
</evidence>
<feature type="domain" description="Anoctamin alpha-beta plait" evidence="8">
    <location>
        <begin position="150"/>
        <end position="271"/>
    </location>
</feature>
<feature type="transmembrane region" description="Helical" evidence="6">
    <location>
        <begin position="343"/>
        <end position="362"/>
    </location>
</feature>
<name>A0A9P7QJM2_9HYPO</name>
<comment type="caution">
    <text evidence="9">The sequence shown here is derived from an EMBL/GenBank/DDBJ whole genome shotgun (WGS) entry which is preliminary data.</text>
</comment>
<comment type="subcellular location">
    <subcellularLocation>
        <location evidence="1">Membrane</location>
        <topology evidence="1">Multi-pass membrane protein</topology>
    </subcellularLocation>
</comment>
<dbReference type="Pfam" id="PF20877">
    <property type="entry name" value="Anoctamin_N"/>
    <property type="match status" value="1"/>
</dbReference>
<organism evidence="9 10">
    <name type="scientific">Claviceps aff. purpurea</name>
    <dbReference type="NCBI Taxonomy" id="1967640"/>
    <lineage>
        <taxon>Eukaryota</taxon>
        <taxon>Fungi</taxon>
        <taxon>Dikarya</taxon>
        <taxon>Ascomycota</taxon>
        <taxon>Pezizomycotina</taxon>
        <taxon>Sordariomycetes</taxon>
        <taxon>Hypocreomycetidae</taxon>
        <taxon>Hypocreales</taxon>
        <taxon>Clavicipitaceae</taxon>
        <taxon>Claviceps</taxon>
    </lineage>
</organism>
<evidence type="ECO:0000259" key="7">
    <source>
        <dbReference type="Pfam" id="PF04547"/>
    </source>
</evidence>
<gene>
    <name evidence="9" type="ORF">E4U09_001217</name>
</gene>
<feature type="compositionally biased region" description="Basic and acidic residues" evidence="5">
    <location>
        <begin position="66"/>
        <end position="76"/>
    </location>
</feature>
<feature type="transmembrane region" description="Helical" evidence="6">
    <location>
        <begin position="415"/>
        <end position="437"/>
    </location>
</feature>
<reference evidence="9 10" key="1">
    <citation type="journal article" date="2020" name="bioRxiv">
        <title>Whole genome comparisons of ergot fungi reveals the divergence and evolution of species within the genus Claviceps are the result of varying mechanisms driving genome evolution and host range expansion.</title>
        <authorList>
            <person name="Wyka S.A."/>
            <person name="Mondo S.J."/>
            <person name="Liu M."/>
            <person name="Dettman J."/>
            <person name="Nalam V."/>
            <person name="Broders K.D."/>
        </authorList>
    </citation>
    <scope>NUCLEOTIDE SEQUENCE [LARGE SCALE GENOMIC DNA]</scope>
    <source>
        <strain evidence="9 10">Clav52</strain>
    </source>
</reference>
<dbReference type="InterPro" id="IPR007632">
    <property type="entry name" value="Anoctamin"/>
</dbReference>
<dbReference type="PANTHER" id="PTHR12308:SF77">
    <property type="entry name" value="MEMBRANE STRESS RESPONSE PROTEIN (IST2), PUTATIVE (AFU_ORTHOLOGUE AFUA_4G03330)-RELATED"/>
    <property type="match status" value="1"/>
</dbReference>
<dbReference type="Pfam" id="PF04547">
    <property type="entry name" value="Anoctamin"/>
    <property type="match status" value="1"/>
</dbReference>
<evidence type="ECO:0000313" key="10">
    <source>
        <dbReference type="Proteomes" id="UP000707071"/>
    </source>
</evidence>
<evidence type="ECO:0000256" key="6">
    <source>
        <dbReference type="SAM" id="Phobius"/>
    </source>
</evidence>
<dbReference type="GO" id="GO:0005254">
    <property type="term" value="F:chloride channel activity"/>
    <property type="evidence" value="ECO:0007669"/>
    <property type="project" value="TreeGrafter"/>
</dbReference>
<feature type="domain" description="Anoctamin transmembrane" evidence="7">
    <location>
        <begin position="304"/>
        <end position="763"/>
    </location>
</feature>
<dbReference type="GO" id="GO:0016020">
    <property type="term" value="C:membrane"/>
    <property type="evidence" value="ECO:0007669"/>
    <property type="project" value="UniProtKB-SubCell"/>
</dbReference>
<keyword evidence="4 6" id="KW-0472">Membrane</keyword>
<keyword evidence="10" id="KW-1185">Reference proteome</keyword>